<sequence>MEHPLSDHDLNRSSGKDLYARVTHLASMDWRNQSHAFSAAVGAYGEAIQARRVFHQYLSTIRPTSWQGPLVHYNSWYDFTSWQDQSFFDPQRAATVQQSLWLKQLLAELSQDQMNETAAIKKIHIFNDELGKRGVRIDSFLWDDGWDDPQRGMWAFNVDRFPDGFDNLARVADERNCSNGIWLSPWGGYGKAKDVRVAEAKRQGLEVNERFEEKTWGDFLESDLKFTAAAASFRHKAAVNLFKFDGIAGDPTEVPGEIEAMLSFSHSLRQVVDSIWRGHRDVLAFSADERCIISAAIVQRARFFPIARLMIHGTVLSKHGDARALGLHIANELDWAQEVWSHASLGLLLQELYISPDLMDPGRWDVLAEALRWARDHHSTLEDMHWAVGSGCGQEPYGWAAWRDGLGFLTLRNPTASRLKTELFRLKDAFELPLNGPVQLEYRVVKRFAGSSSPSWQCSSLQGGKKATGHQGSCLVILEQQTQVSLDAAELLILEFGAPSGPEHEILSTRTDL</sequence>
<dbReference type="EMBL" id="CAJNIZ010016002">
    <property type="protein sequence ID" value="CAE7380261.1"/>
    <property type="molecule type" value="Genomic_DNA"/>
</dbReference>
<dbReference type="SUPFAM" id="SSF51445">
    <property type="entry name" value="(Trans)glycosidases"/>
    <property type="match status" value="1"/>
</dbReference>
<reference evidence="1" key="1">
    <citation type="submission" date="2021-02" db="EMBL/GenBank/DDBJ databases">
        <authorList>
            <person name="Dougan E. K."/>
            <person name="Rhodes N."/>
            <person name="Thang M."/>
            <person name="Chan C."/>
        </authorList>
    </citation>
    <scope>NUCLEOTIDE SEQUENCE</scope>
</reference>
<dbReference type="AlphaFoldDB" id="A0A812Q1Y7"/>
<dbReference type="Proteomes" id="UP000649617">
    <property type="component" value="Unassembled WGS sequence"/>
</dbReference>
<comment type="caution">
    <text evidence="1">The sequence shown here is derived from an EMBL/GenBank/DDBJ whole genome shotgun (WGS) entry which is preliminary data.</text>
</comment>
<organism evidence="1 2">
    <name type="scientific">Symbiodinium pilosum</name>
    <name type="common">Dinoflagellate</name>
    <dbReference type="NCBI Taxonomy" id="2952"/>
    <lineage>
        <taxon>Eukaryota</taxon>
        <taxon>Sar</taxon>
        <taxon>Alveolata</taxon>
        <taxon>Dinophyceae</taxon>
        <taxon>Suessiales</taxon>
        <taxon>Symbiodiniaceae</taxon>
        <taxon>Symbiodinium</taxon>
    </lineage>
</organism>
<name>A0A812Q1Y7_SYMPI</name>
<dbReference type="Gene3D" id="3.20.20.70">
    <property type="entry name" value="Aldolase class I"/>
    <property type="match status" value="1"/>
</dbReference>
<evidence type="ECO:0000313" key="2">
    <source>
        <dbReference type="Proteomes" id="UP000649617"/>
    </source>
</evidence>
<evidence type="ECO:0000313" key="1">
    <source>
        <dbReference type="EMBL" id="CAE7380261.1"/>
    </source>
</evidence>
<accession>A0A812Q1Y7</accession>
<keyword evidence="2" id="KW-1185">Reference proteome</keyword>
<gene>
    <name evidence="1" type="ORF">SPIL2461_LOCUS9267</name>
</gene>
<evidence type="ECO:0008006" key="3">
    <source>
        <dbReference type="Google" id="ProtNLM"/>
    </source>
</evidence>
<protein>
    <recommendedName>
        <fullName evidence="3">Alpha-galactosidase</fullName>
    </recommendedName>
</protein>
<dbReference type="InterPro" id="IPR017853">
    <property type="entry name" value="GH"/>
</dbReference>
<dbReference type="InterPro" id="IPR013785">
    <property type="entry name" value="Aldolase_TIM"/>
</dbReference>
<dbReference type="OrthoDB" id="408370at2759"/>
<proteinExistence type="predicted"/>